<dbReference type="AlphaFoldDB" id="A0ABD6EGF3"/>
<dbReference type="Pfam" id="PF08477">
    <property type="entry name" value="Roc"/>
    <property type="match status" value="1"/>
</dbReference>
<evidence type="ECO:0000256" key="1">
    <source>
        <dbReference type="ARBA" id="ARBA00022741"/>
    </source>
</evidence>
<dbReference type="Proteomes" id="UP001608902">
    <property type="component" value="Unassembled WGS sequence"/>
</dbReference>
<protein>
    <recommendedName>
        <fullName evidence="5">Rab-like protein 3</fullName>
    </recommendedName>
</protein>
<organism evidence="3 4">
    <name type="scientific">Gnathostoma spinigerum</name>
    <dbReference type="NCBI Taxonomy" id="75299"/>
    <lineage>
        <taxon>Eukaryota</taxon>
        <taxon>Metazoa</taxon>
        <taxon>Ecdysozoa</taxon>
        <taxon>Nematoda</taxon>
        <taxon>Chromadorea</taxon>
        <taxon>Rhabditida</taxon>
        <taxon>Spirurina</taxon>
        <taxon>Gnathostomatomorpha</taxon>
        <taxon>Gnathostomatoidea</taxon>
        <taxon>Gnathostomatidae</taxon>
        <taxon>Gnathostoma</taxon>
    </lineage>
</organism>
<dbReference type="EMBL" id="JBGFUD010003812">
    <property type="protein sequence ID" value="MFH4979073.1"/>
    <property type="molecule type" value="Genomic_DNA"/>
</dbReference>
<dbReference type="PANTHER" id="PTHR24073">
    <property type="entry name" value="DRAB5-RELATED"/>
    <property type="match status" value="1"/>
</dbReference>
<evidence type="ECO:0000313" key="4">
    <source>
        <dbReference type="Proteomes" id="UP001608902"/>
    </source>
</evidence>
<comment type="caution">
    <text evidence="3">The sequence shown here is derived from an EMBL/GenBank/DDBJ whole genome shotgun (WGS) entry which is preliminary data.</text>
</comment>
<gene>
    <name evidence="3" type="ORF">AB6A40_005782</name>
</gene>
<keyword evidence="2" id="KW-0342">GTP-binding</keyword>
<dbReference type="InterPro" id="IPR027417">
    <property type="entry name" value="P-loop_NTPase"/>
</dbReference>
<dbReference type="Gene3D" id="3.40.50.300">
    <property type="entry name" value="P-loop containing nucleotide triphosphate hydrolases"/>
    <property type="match status" value="1"/>
</dbReference>
<proteinExistence type="predicted"/>
<evidence type="ECO:0008006" key="5">
    <source>
        <dbReference type="Google" id="ProtNLM"/>
    </source>
</evidence>
<dbReference type="SUPFAM" id="SSF52540">
    <property type="entry name" value="P-loop containing nucleoside triphosphate hydrolases"/>
    <property type="match status" value="1"/>
</dbReference>
<evidence type="ECO:0000313" key="3">
    <source>
        <dbReference type="EMBL" id="MFH4979073.1"/>
    </source>
</evidence>
<evidence type="ECO:0000256" key="2">
    <source>
        <dbReference type="ARBA" id="ARBA00023134"/>
    </source>
</evidence>
<keyword evidence="4" id="KW-1185">Reference proteome</keyword>
<sequence>MSSHKVVVLGGTGVGKTSFVNVVCSRSDAMPSSTVGCCVSVFPHQYRAGSSMEQTELIELWDIGGSSVHRAASSVFLEGAEGVILVYDLSNKKSEESLAQWAALLRGSLSPSPSLLPTSISPSLRPLFSDVERAPLPTLLVGCKLDLAPHRMHKMSPDGITLDCRSPITPGSNNRIVLSNFFDSVIDATRAPSRILDRRRRMPQP</sequence>
<name>A0ABD6EGF3_9BILA</name>
<keyword evidence="1" id="KW-0547">Nucleotide-binding</keyword>
<reference evidence="3 4" key="1">
    <citation type="submission" date="2024-08" db="EMBL/GenBank/DDBJ databases">
        <title>Gnathostoma spinigerum genome.</title>
        <authorList>
            <person name="Gonzalez-Bertolin B."/>
            <person name="Monzon S."/>
            <person name="Zaballos A."/>
            <person name="Jimenez P."/>
            <person name="Dekumyoy P."/>
            <person name="Varona S."/>
            <person name="Cuesta I."/>
            <person name="Sumanam S."/>
            <person name="Adisakwattana P."/>
            <person name="Gasser R.B."/>
            <person name="Hernandez-Gonzalez A."/>
            <person name="Young N.D."/>
            <person name="Perteguer M.J."/>
        </authorList>
    </citation>
    <scope>NUCLEOTIDE SEQUENCE [LARGE SCALE GENOMIC DNA]</scope>
    <source>
        <strain evidence="3">AL3</strain>
        <tissue evidence="3">Liver</tissue>
    </source>
</reference>
<accession>A0ABD6EGF3</accession>
<dbReference type="SMART" id="SM00175">
    <property type="entry name" value="RAB"/>
    <property type="match status" value="1"/>
</dbReference>
<dbReference type="GO" id="GO:0005525">
    <property type="term" value="F:GTP binding"/>
    <property type="evidence" value="ECO:0007669"/>
    <property type="project" value="UniProtKB-KW"/>
</dbReference>
<dbReference type="PRINTS" id="PR00449">
    <property type="entry name" value="RASTRNSFRMNG"/>
</dbReference>